<feature type="region of interest" description="Disordered" evidence="15">
    <location>
        <begin position="222"/>
        <end position="250"/>
    </location>
</feature>
<dbReference type="RefSeq" id="XP_021874628.1">
    <property type="nucleotide sequence ID" value="XM_022014418.1"/>
</dbReference>
<keyword evidence="9 12" id="KW-0460">Magnesium</keyword>
<dbReference type="Proteomes" id="UP000193218">
    <property type="component" value="Unassembled WGS sequence"/>
</dbReference>
<sequence length="281" mass="32396">MAKSRFEYVKSYELPDILLPGTYIIARVDGRGFHKFSDAHSFEKPNDRRALNLMNHAAGCVMEDLKDVICAFGESDEYSFLIRKSSKLYNRRRSKINSTIVSIFTASYVFYWPKFFPNTPLQSPPSFDGRVVLYPSAREIRDYFAWRQADTHINNLYNTAFWALIQHGGLSTTEANKALQGTDSKDKNEILYSRFNINYNNLDSIFRKGTILVRRPIEPPQELTIPNESSGVNAKPVDETRPQVKPKRQEQYEGVTGELDILHEDIIKDGFWNARPWLLAT</sequence>
<dbReference type="FunCoup" id="A0A1Y1USH6">
    <property type="interactions" value="320"/>
</dbReference>
<evidence type="ECO:0000256" key="8">
    <source>
        <dbReference type="ARBA" id="ARBA00022741"/>
    </source>
</evidence>
<proteinExistence type="inferred from homology"/>
<evidence type="ECO:0000313" key="19">
    <source>
        <dbReference type="Proteomes" id="UP000193218"/>
    </source>
</evidence>
<dbReference type="EC" id="2.7.7.79" evidence="2 12"/>
<dbReference type="Gene3D" id="3.30.70.3000">
    <property type="match status" value="1"/>
</dbReference>
<evidence type="ECO:0000256" key="15">
    <source>
        <dbReference type="SAM" id="MobiDB-lite"/>
    </source>
</evidence>
<dbReference type="InterPro" id="IPR024956">
    <property type="entry name" value="tRNAHis_GuaTrfase_cat"/>
</dbReference>
<evidence type="ECO:0000256" key="12">
    <source>
        <dbReference type="PIRNR" id="PIRNR028980"/>
    </source>
</evidence>
<dbReference type="Pfam" id="PF14413">
    <property type="entry name" value="Thg1C"/>
    <property type="match status" value="1"/>
</dbReference>
<organism evidence="18 19">
    <name type="scientific">Kockovaella imperatae</name>
    <dbReference type="NCBI Taxonomy" id="4999"/>
    <lineage>
        <taxon>Eukaryota</taxon>
        <taxon>Fungi</taxon>
        <taxon>Dikarya</taxon>
        <taxon>Basidiomycota</taxon>
        <taxon>Agaricomycotina</taxon>
        <taxon>Tremellomycetes</taxon>
        <taxon>Tremellales</taxon>
        <taxon>Cuniculitremaceae</taxon>
        <taxon>Kockovaella</taxon>
    </lineage>
</organism>
<dbReference type="GO" id="GO:0006400">
    <property type="term" value="P:tRNA modification"/>
    <property type="evidence" value="ECO:0007669"/>
    <property type="project" value="UniProtKB-UniRule"/>
</dbReference>
<dbReference type="Pfam" id="PF04446">
    <property type="entry name" value="Thg1"/>
    <property type="match status" value="1"/>
</dbReference>
<feature type="binding site" evidence="14">
    <location>
        <position position="76"/>
    </location>
    <ligand>
        <name>Mg(2+)</name>
        <dbReference type="ChEBI" id="CHEBI:18420"/>
        <label>2</label>
        <note>catalytic</note>
    </ligand>
</feature>
<feature type="domain" description="tRNAHis guanylyltransferase catalytic" evidence="16">
    <location>
        <begin position="6"/>
        <end position="135"/>
    </location>
</feature>
<dbReference type="InterPro" id="IPR038469">
    <property type="entry name" value="tRNAHis_GuaTrfase_Thg1_sf"/>
</dbReference>
<comment type="similarity">
    <text evidence="1 12">Belongs to the tRNA(His) guanylyltransferase family.</text>
</comment>
<evidence type="ECO:0000256" key="6">
    <source>
        <dbReference type="ARBA" id="ARBA00022695"/>
    </source>
</evidence>
<evidence type="ECO:0000259" key="17">
    <source>
        <dbReference type="Pfam" id="PF14413"/>
    </source>
</evidence>
<keyword evidence="10 12" id="KW-0342">GTP-binding</keyword>
<evidence type="ECO:0000256" key="4">
    <source>
        <dbReference type="ARBA" id="ARBA00022679"/>
    </source>
</evidence>
<feature type="binding site" evidence="14">
    <location>
        <position position="29"/>
    </location>
    <ligand>
        <name>Mg(2+)</name>
        <dbReference type="ChEBI" id="CHEBI:18420"/>
        <label>2</label>
        <note>catalytic</note>
    </ligand>
</feature>
<keyword evidence="7 12" id="KW-0479">Metal-binding</keyword>
<dbReference type="GeneID" id="33556226"/>
<feature type="compositionally biased region" description="Basic and acidic residues" evidence="15">
    <location>
        <begin position="236"/>
        <end position="250"/>
    </location>
</feature>
<feature type="domain" description="Thg1 C-terminal" evidence="17">
    <location>
        <begin position="139"/>
        <end position="268"/>
    </location>
</feature>
<protein>
    <recommendedName>
        <fullName evidence="3 12">tRNA(His) guanylyltransferase</fullName>
        <ecNumber evidence="2 12">2.7.7.79</ecNumber>
    </recommendedName>
    <alternativeName>
        <fullName evidence="11 12">tRNA-histidine guanylyltransferase</fullName>
    </alternativeName>
</protein>
<evidence type="ECO:0000256" key="13">
    <source>
        <dbReference type="PIRSR" id="PIRSR028980-1"/>
    </source>
</evidence>
<dbReference type="GO" id="GO:0005525">
    <property type="term" value="F:GTP binding"/>
    <property type="evidence" value="ECO:0007669"/>
    <property type="project" value="UniProtKB-UniRule"/>
</dbReference>
<feature type="binding site" evidence="14">
    <location>
        <position position="30"/>
    </location>
    <ligand>
        <name>Mg(2+)</name>
        <dbReference type="ChEBI" id="CHEBI:18420"/>
        <label>1</label>
        <note>catalytic</note>
    </ligand>
</feature>
<comment type="function">
    <text evidence="12">Adds a GMP to the 5'-end of tRNA(His) after transcription and RNase P cleavage.</text>
</comment>
<evidence type="ECO:0000256" key="5">
    <source>
        <dbReference type="ARBA" id="ARBA00022694"/>
    </source>
</evidence>
<keyword evidence="8 12" id="KW-0547">Nucleotide-binding</keyword>
<evidence type="ECO:0000256" key="3">
    <source>
        <dbReference type="ARBA" id="ARBA00015443"/>
    </source>
</evidence>
<dbReference type="EMBL" id="NBSH01000001">
    <property type="protein sequence ID" value="ORX40949.1"/>
    <property type="molecule type" value="Genomic_DNA"/>
</dbReference>
<evidence type="ECO:0000256" key="9">
    <source>
        <dbReference type="ARBA" id="ARBA00022842"/>
    </source>
</evidence>
<dbReference type="GO" id="GO:0008193">
    <property type="term" value="F:tRNA guanylyltransferase activity"/>
    <property type="evidence" value="ECO:0007669"/>
    <property type="project" value="UniProtKB-UniRule"/>
</dbReference>
<keyword evidence="19" id="KW-1185">Reference proteome</keyword>
<feature type="binding site" evidence="13">
    <location>
        <begin position="29"/>
        <end position="34"/>
    </location>
    <ligand>
        <name>GTP</name>
        <dbReference type="ChEBI" id="CHEBI:37565"/>
    </ligand>
</feature>
<evidence type="ECO:0000256" key="2">
    <source>
        <dbReference type="ARBA" id="ARBA00012511"/>
    </source>
</evidence>
<feature type="binding site" evidence="14">
    <location>
        <position position="76"/>
    </location>
    <ligand>
        <name>Mg(2+)</name>
        <dbReference type="ChEBI" id="CHEBI:18420"/>
        <label>1</label>
        <note>catalytic</note>
    </ligand>
</feature>
<evidence type="ECO:0000259" key="16">
    <source>
        <dbReference type="Pfam" id="PF04446"/>
    </source>
</evidence>
<reference evidence="18 19" key="1">
    <citation type="submission" date="2017-03" db="EMBL/GenBank/DDBJ databases">
        <title>Widespread Adenine N6-methylation of Active Genes in Fungi.</title>
        <authorList>
            <consortium name="DOE Joint Genome Institute"/>
            <person name="Mondo S.J."/>
            <person name="Dannebaum R.O."/>
            <person name="Kuo R.C."/>
            <person name="Louie K.B."/>
            <person name="Bewick A.J."/>
            <person name="Labutti K."/>
            <person name="Haridas S."/>
            <person name="Kuo A."/>
            <person name="Salamov A."/>
            <person name="Ahrendt S.R."/>
            <person name="Lau R."/>
            <person name="Bowen B.P."/>
            <person name="Lipzen A."/>
            <person name="Sullivan W."/>
            <person name="Andreopoulos W.B."/>
            <person name="Clum A."/>
            <person name="Lindquist E."/>
            <person name="Daum C."/>
            <person name="Northen T.R."/>
            <person name="Ramamoorthy G."/>
            <person name="Schmitz R.J."/>
            <person name="Gryganskyi A."/>
            <person name="Culley D."/>
            <person name="Magnuson J."/>
            <person name="James T.Y."/>
            <person name="O'Malley M.A."/>
            <person name="Stajich J.E."/>
            <person name="Spatafora J.W."/>
            <person name="Visel A."/>
            <person name="Grigoriev I.V."/>
        </authorList>
    </citation>
    <scope>NUCLEOTIDE SEQUENCE [LARGE SCALE GENOMIC DNA]</scope>
    <source>
        <strain evidence="18 19">NRRL Y-17943</strain>
    </source>
</reference>
<evidence type="ECO:0000256" key="10">
    <source>
        <dbReference type="ARBA" id="ARBA00023134"/>
    </source>
</evidence>
<evidence type="ECO:0000256" key="1">
    <source>
        <dbReference type="ARBA" id="ARBA00010113"/>
    </source>
</evidence>
<evidence type="ECO:0000256" key="7">
    <source>
        <dbReference type="ARBA" id="ARBA00022723"/>
    </source>
</evidence>
<evidence type="ECO:0000256" key="11">
    <source>
        <dbReference type="ARBA" id="ARBA00032480"/>
    </source>
</evidence>
<feature type="binding site" evidence="14">
    <location>
        <position position="29"/>
    </location>
    <ligand>
        <name>Mg(2+)</name>
        <dbReference type="ChEBI" id="CHEBI:18420"/>
        <label>1</label>
        <note>catalytic</note>
    </ligand>
</feature>
<dbReference type="InParanoid" id="A0A1Y1USH6"/>
<dbReference type="STRING" id="4999.A0A1Y1USH6"/>
<keyword evidence="6 12" id="KW-0548">Nucleotidyltransferase</keyword>
<dbReference type="PIRSF" id="PIRSF028980">
    <property type="entry name" value="tRNAHis_guanylyltransferase"/>
    <property type="match status" value="1"/>
</dbReference>
<dbReference type="InterPro" id="IPR025845">
    <property type="entry name" value="Thg1_C_dom"/>
</dbReference>
<keyword evidence="4 12" id="KW-0808">Transferase</keyword>
<evidence type="ECO:0000313" key="18">
    <source>
        <dbReference type="EMBL" id="ORX40949.1"/>
    </source>
</evidence>
<dbReference type="FunFam" id="3.30.70.3000:FF:000004">
    <property type="entry name" value="tRNA(His) guanylyltransferase"/>
    <property type="match status" value="1"/>
</dbReference>
<feature type="binding site" evidence="13">
    <location>
        <begin position="75"/>
        <end position="76"/>
    </location>
    <ligand>
        <name>GTP</name>
        <dbReference type="ChEBI" id="CHEBI:37565"/>
    </ligand>
</feature>
<evidence type="ECO:0000256" key="14">
    <source>
        <dbReference type="PIRSR" id="PIRSR028980-2"/>
    </source>
</evidence>
<dbReference type="InterPro" id="IPR007537">
    <property type="entry name" value="tRNAHis_GuaTrfase_Thg1"/>
</dbReference>
<gene>
    <name evidence="18" type="ORF">BD324DRAFT_612653</name>
</gene>
<dbReference type="OrthoDB" id="62560at2759"/>
<keyword evidence="5 12" id="KW-0819">tRNA processing</keyword>
<comment type="catalytic activity">
    <reaction evidence="12">
        <text>a 5'-end ribonucleotide-tRNA(His) + GTP + ATP + H2O = a 5'-end phospho-guanosine-ribonucleotide-tRNA(His) + AMP + 2 diphosphate + H(+)</text>
        <dbReference type="Rhea" id="RHEA:54564"/>
        <dbReference type="Rhea" id="RHEA-COMP:14193"/>
        <dbReference type="Rhea" id="RHEA-COMP:14917"/>
        <dbReference type="ChEBI" id="CHEBI:15377"/>
        <dbReference type="ChEBI" id="CHEBI:15378"/>
        <dbReference type="ChEBI" id="CHEBI:30616"/>
        <dbReference type="ChEBI" id="CHEBI:33019"/>
        <dbReference type="ChEBI" id="CHEBI:37565"/>
        <dbReference type="ChEBI" id="CHEBI:138282"/>
        <dbReference type="ChEBI" id="CHEBI:141847"/>
        <dbReference type="ChEBI" id="CHEBI:456215"/>
        <dbReference type="EC" id="2.7.7.79"/>
    </reaction>
</comment>
<dbReference type="PANTHER" id="PTHR12729:SF6">
    <property type="entry name" value="TRNA(HIS) GUANYLYLTRANSFERASE-RELATED"/>
    <property type="match status" value="1"/>
</dbReference>
<dbReference type="GO" id="GO:0000287">
    <property type="term" value="F:magnesium ion binding"/>
    <property type="evidence" value="ECO:0007669"/>
    <property type="project" value="UniProtKB-UniRule"/>
</dbReference>
<comment type="caution">
    <text evidence="18">The sequence shown here is derived from an EMBL/GenBank/DDBJ whole genome shotgun (WGS) entry which is preliminary data.</text>
</comment>
<name>A0A1Y1USH6_9TREE</name>
<accession>A0A1Y1USH6</accession>
<dbReference type="PANTHER" id="PTHR12729">
    <property type="entry name" value="TRNA(HIS) GUANYLYLTRANSFERASE-RELATED"/>
    <property type="match status" value="1"/>
</dbReference>
<dbReference type="AlphaFoldDB" id="A0A1Y1USH6"/>
<comment type="cofactor">
    <cofactor evidence="14">
        <name>Mg(2+)</name>
        <dbReference type="ChEBI" id="CHEBI:18420"/>
    </cofactor>
    <text evidence="14">Binds 2 magnesium ions per subunit.</text>
</comment>